<evidence type="ECO:0000313" key="1">
    <source>
        <dbReference type="EMBL" id="GCE32193.1"/>
    </source>
</evidence>
<dbReference type="AlphaFoldDB" id="A0A402BLF7"/>
<organism evidence="1 2">
    <name type="scientific">Dictyobacter alpinus</name>
    <dbReference type="NCBI Taxonomy" id="2014873"/>
    <lineage>
        <taxon>Bacteria</taxon>
        <taxon>Bacillati</taxon>
        <taxon>Chloroflexota</taxon>
        <taxon>Ktedonobacteria</taxon>
        <taxon>Ktedonobacterales</taxon>
        <taxon>Dictyobacteraceae</taxon>
        <taxon>Dictyobacter</taxon>
    </lineage>
</organism>
<dbReference type="Proteomes" id="UP000287171">
    <property type="component" value="Unassembled WGS sequence"/>
</dbReference>
<proteinExistence type="predicted"/>
<reference evidence="2" key="1">
    <citation type="submission" date="2018-12" db="EMBL/GenBank/DDBJ databases">
        <title>Tengunoibacter tsumagoiensis gen. nov., sp. nov., Dictyobacter kobayashii sp. nov., D. alpinus sp. nov., and D. joshuensis sp. nov. and description of Dictyobacteraceae fam. nov. within the order Ktedonobacterales isolated from Tengu-no-mugimeshi.</title>
        <authorList>
            <person name="Wang C.M."/>
            <person name="Zheng Y."/>
            <person name="Sakai Y."/>
            <person name="Toyoda A."/>
            <person name="Minakuchi Y."/>
            <person name="Abe K."/>
            <person name="Yokota A."/>
            <person name="Yabe S."/>
        </authorList>
    </citation>
    <scope>NUCLEOTIDE SEQUENCE [LARGE SCALE GENOMIC DNA]</scope>
    <source>
        <strain evidence="2">Uno16</strain>
    </source>
</reference>
<evidence type="ECO:0000313" key="2">
    <source>
        <dbReference type="Proteomes" id="UP000287171"/>
    </source>
</evidence>
<name>A0A402BLF7_9CHLR</name>
<dbReference type="EMBL" id="BIFT01000004">
    <property type="protein sequence ID" value="GCE32193.1"/>
    <property type="molecule type" value="Genomic_DNA"/>
</dbReference>
<comment type="caution">
    <text evidence="1">The sequence shown here is derived from an EMBL/GenBank/DDBJ whole genome shotgun (WGS) entry which is preliminary data.</text>
</comment>
<dbReference type="OrthoDB" id="516056at2"/>
<keyword evidence="2" id="KW-1185">Reference proteome</keyword>
<sequence>MPQPQWRPISFLPSLAHHIDGMLKDDQDQYTNLLRAKNKPHVLDDFTVNEVIRVFSTAKADLPLFDEQLRRWGAEQKLTNTQRQEIIRLKAQMQKLHEVVEQILTLANELSKGTIQKVMAKSDEQLGLEALMRMLGGEQKS</sequence>
<accession>A0A402BLF7</accession>
<protein>
    <submittedName>
        <fullName evidence="1">Uncharacterized protein</fullName>
    </submittedName>
</protein>
<gene>
    <name evidence="1" type="ORF">KDA_76770</name>
</gene>
<dbReference type="RefSeq" id="WP_126632181.1">
    <property type="nucleotide sequence ID" value="NZ_BIFT01000004.1"/>
</dbReference>